<protein>
    <recommendedName>
        <fullName evidence="4">Carboxypeptidase regulatory-like domain-containing protein</fullName>
    </recommendedName>
</protein>
<feature type="chain" id="PRO_5044026352" description="Carboxypeptidase regulatory-like domain-containing protein" evidence="1">
    <location>
        <begin position="21"/>
        <end position="583"/>
    </location>
</feature>
<evidence type="ECO:0000313" key="2">
    <source>
        <dbReference type="EMBL" id="MDK1685269.1"/>
    </source>
</evidence>
<dbReference type="RefSeq" id="WP_284067846.1">
    <property type="nucleotide sequence ID" value="NZ_JASKNE010000005.1"/>
</dbReference>
<keyword evidence="1" id="KW-0732">Signal</keyword>
<dbReference type="AlphaFoldDB" id="A0AAW6UTY7"/>
<proteinExistence type="predicted"/>
<keyword evidence="2" id="KW-0614">Plasmid</keyword>
<geneLocation type="plasmid" evidence="2">
    <name>unnamed1</name>
</geneLocation>
<evidence type="ECO:0000256" key="1">
    <source>
        <dbReference type="SAM" id="SignalP"/>
    </source>
</evidence>
<sequence length="583" mass="63587">MKKLTLAVLCGTMMGLTACGSDDSNSNNPPVTQPSEKQFISGTAAAGAPIVGQVTVKDAVGQQKTVDIEIDGKYTIDVTGMTAPFIFHAYGKVGGRDVNLVSAATSDDVNKTINITPFTDLIVANIAGQAAVKYFENPQFEKLTTEDLNLAKTTLTQRLLPILKDLNIADGFDLLRSAFKADHTGFDAVMDAVRVSVDENTNKALIKDVINQTQIEDDLASKTDNTILPDPVVPLAGATSDLQAISQQLTAFSALFSQGLPSVASLRPLFVSDGSFLQEGQNLESFLEVELLDPENKGIVLSSPVILKRISDTELNIRLQISGPGGWIESDEWIFKKEGSIWKIKGNQSPVEQDVESVNVRTMAGMYNNSETLYARKLESWVGYAPNNVAYIQITGPGLASPVLMSRQVDSWVGWGFVKSDNTIDPTTWLSECGQQTQFSPCVDFSKVGNDAIYTFQPLNINKEKVLTSYTKNLERPPVSNDDAKANANKWFASVVKITPQNYLTIQNGTNIAIEILKPSDNRYYFDSLSYGLNDQVVEVDGLTLDSKLANVTWSGNTPTTRPFINVWSYGEYGRAFVTLTGH</sequence>
<dbReference type="PROSITE" id="PS51257">
    <property type="entry name" value="PROKAR_LIPOPROTEIN"/>
    <property type="match status" value="1"/>
</dbReference>
<dbReference type="Proteomes" id="UP001241935">
    <property type="component" value="Unassembled WGS sequence"/>
</dbReference>
<organism evidence="2 3">
    <name type="scientific">Acinetobacter terrestris</name>
    <dbReference type="NCBI Taxonomy" id="2529843"/>
    <lineage>
        <taxon>Bacteria</taxon>
        <taxon>Pseudomonadati</taxon>
        <taxon>Pseudomonadota</taxon>
        <taxon>Gammaproteobacteria</taxon>
        <taxon>Moraxellales</taxon>
        <taxon>Moraxellaceae</taxon>
        <taxon>Acinetobacter</taxon>
        <taxon>Acinetobacter Taxon 24</taxon>
    </lineage>
</organism>
<accession>A0AAW6UTY7</accession>
<evidence type="ECO:0008006" key="4">
    <source>
        <dbReference type="Google" id="ProtNLM"/>
    </source>
</evidence>
<dbReference type="EMBL" id="JASKNE010000005">
    <property type="protein sequence ID" value="MDK1685269.1"/>
    <property type="molecule type" value="Genomic_DNA"/>
</dbReference>
<reference evidence="2" key="1">
    <citation type="submission" date="2023-04" db="EMBL/GenBank/DDBJ databases">
        <title>The environmental microbiomes in feedlot watering bowls are a reservoir of florfenicol resistance for bovine respiratory disease pathogens.</title>
        <authorList>
            <person name="Kos D.W."/>
            <person name="Ruzzini A.C."/>
            <person name="Schreiner B."/>
            <person name="Jelinski M.D."/>
        </authorList>
    </citation>
    <scope>NUCLEOTIDE SEQUENCE</scope>
    <source>
        <strain evidence="2">WB3</strain>
        <plasmid evidence="2">unnamed1</plasmid>
    </source>
</reference>
<gene>
    <name evidence="2" type="ORF">QOR41_15980</name>
</gene>
<comment type="caution">
    <text evidence="2">The sequence shown here is derived from an EMBL/GenBank/DDBJ whole genome shotgun (WGS) entry which is preliminary data.</text>
</comment>
<feature type="signal peptide" evidence="1">
    <location>
        <begin position="1"/>
        <end position="20"/>
    </location>
</feature>
<name>A0AAW6UTY7_9GAMM</name>
<evidence type="ECO:0000313" key="3">
    <source>
        <dbReference type="Proteomes" id="UP001241935"/>
    </source>
</evidence>